<protein>
    <submittedName>
        <fullName evidence="1">Uncharacterized protein conserved in bacteria</fullName>
    </submittedName>
</protein>
<proteinExistence type="predicted"/>
<dbReference type="STRING" id="39492.ERS852540_01103"/>
<organism evidence="1 2">
    <name type="scientific">[Eubacterium] siraeum</name>
    <dbReference type="NCBI Taxonomy" id="39492"/>
    <lineage>
        <taxon>Bacteria</taxon>
        <taxon>Bacillati</taxon>
        <taxon>Bacillota</taxon>
        <taxon>Clostridia</taxon>
        <taxon>Eubacteriales</taxon>
        <taxon>Oscillospiraceae</taxon>
        <taxon>Oscillospiraceae incertae sedis</taxon>
    </lineage>
</organism>
<accession>A0A174ZE54</accession>
<dbReference type="AlphaFoldDB" id="A0A174ZE54"/>
<dbReference type="EMBL" id="CZBY01000007">
    <property type="protein sequence ID" value="CUQ85464.1"/>
    <property type="molecule type" value="Genomic_DNA"/>
</dbReference>
<dbReference type="InterPro" id="IPR009309">
    <property type="entry name" value="IreB"/>
</dbReference>
<name>A0A174ZE54_9FIRM</name>
<gene>
    <name evidence="1" type="ORF">ERS852540_01103</name>
</gene>
<evidence type="ECO:0000313" key="1">
    <source>
        <dbReference type="EMBL" id="CUQ85464.1"/>
    </source>
</evidence>
<sequence length="85" mass="10042">MNEEKKPKNGITEAVPLDNQEFRVRMDRIVKALKDAGYDPYMQLYGYLETGDDSYITRKDNARDEIGELDREMVREFMMTLEKSE</sequence>
<dbReference type="Proteomes" id="UP000095662">
    <property type="component" value="Unassembled WGS sequence"/>
</dbReference>
<evidence type="ECO:0000313" key="2">
    <source>
        <dbReference type="Proteomes" id="UP000095662"/>
    </source>
</evidence>
<dbReference type="Pfam" id="PF06135">
    <property type="entry name" value="IreB"/>
    <property type="match status" value="1"/>
</dbReference>
<reference evidence="1 2" key="1">
    <citation type="submission" date="2015-09" db="EMBL/GenBank/DDBJ databases">
        <authorList>
            <consortium name="Pathogen Informatics"/>
        </authorList>
    </citation>
    <scope>NUCLEOTIDE SEQUENCE [LARGE SCALE GENOMIC DNA]</scope>
    <source>
        <strain evidence="1 2">2789STDY5834928</strain>
    </source>
</reference>